<proteinExistence type="predicted"/>
<protein>
    <submittedName>
        <fullName evidence="2">Uncharacterized protein</fullName>
    </submittedName>
</protein>
<accession>A0A2T2MZA1</accession>
<feature type="compositionally biased region" description="Basic and acidic residues" evidence="1">
    <location>
        <begin position="28"/>
        <end position="45"/>
    </location>
</feature>
<feature type="region of interest" description="Disordered" evidence="1">
    <location>
        <begin position="15"/>
        <end position="109"/>
    </location>
</feature>
<keyword evidence="3" id="KW-1185">Reference proteome</keyword>
<sequence length="120" mass="13446">MVTYSMEPSTLKAVLHERRRLGTSRPVGHPDKEEGVGARYPERAPEYTTAERAGIVGVRDLTPSREESQGLVHRVPQDRHDEKGARDEEDHRDDVGDVSDAYSPGGRKDEVHVTTLINFL</sequence>
<evidence type="ECO:0000313" key="2">
    <source>
        <dbReference type="EMBL" id="PSN58551.1"/>
    </source>
</evidence>
<dbReference type="AlphaFoldDB" id="A0A2T2MZA1"/>
<evidence type="ECO:0000256" key="1">
    <source>
        <dbReference type="SAM" id="MobiDB-lite"/>
    </source>
</evidence>
<feature type="compositionally biased region" description="Basic and acidic residues" evidence="1">
    <location>
        <begin position="75"/>
        <end position="95"/>
    </location>
</feature>
<dbReference type="EMBL" id="KZ678306">
    <property type="protein sequence ID" value="PSN58551.1"/>
    <property type="molecule type" value="Genomic_DNA"/>
</dbReference>
<reference evidence="2 3" key="1">
    <citation type="journal article" date="2018" name="Front. Microbiol.">
        <title>Genome-Wide Analysis of Corynespora cassiicola Leaf Fall Disease Putative Effectors.</title>
        <authorList>
            <person name="Lopez D."/>
            <person name="Ribeiro S."/>
            <person name="Label P."/>
            <person name="Fumanal B."/>
            <person name="Venisse J.S."/>
            <person name="Kohler A."/>
            <person name="de Oliveira R.R."/>
            <person name="Labutti K."/>
            <person name="Lipzen A."/>
            <person name="Lail K."/>
            <person name="Bauer D."/>
            <person name="Ohm R.A."/>
            <person name="Barry K.W."/>
            <person name="Spatafora J."/>
            <person name="Grigoriev I.V."/>
            <person name="Martin F.M."/>
            <person name="Pujade-Renaud V."/>
        </authorList>
    </citation>
    <scope>NUCLEOTIDE SEQUENCE [LARGE SCALE GENOMIC DNA]</scope>
    <source>
        <strain evidence="2 3">Philippines</strain>
    </source>
</reference>
<name>A0A2T2MZA1_CORCC</name>
<gene>
    <name evidence="2" type="ORF">BS50DRAFT_641680</name>
</gene>
<organism evidence="2 3">
    <name type="scientific">Corynespora cassiicola Philippines</name>
    <dbReference type="NCBI Taxonomy" id="1448308"/>
    <lineage>
        <taxon>Eukaryota</taxon>
        <taxon>Fungi</taxon>
        <taxon>Dikarya</taxon>
        <taxon>Ascomycota</taxon>
        <taxon>Pezizomycotina</taxon>
        <taxon>Dothideomycetes</taxon>
        <taxon>Pleosporomycetidae</taxon>
        <taxon>Pleosporales</taxon>
        <taxon>Corynesporascaceae</taxon>
        <taxon>Corynespora</taxon>
    </lineage>
</organism>
<evidence type="ECO:0000313" key="3">
    <source>
        <dbReference type="Proteomes" id="UP000240883"/>
    </source>
</evidence>
<dbReference type="Proteomes" id="UP000240883">
    <property type="component" value="Unassembled WGS sequence"/>
</dbReference>